<dbReference type="AlphaFoldDB" id="A0A4U9UEZ9"/>
<protein>
    <submittedName>
        <fullName evidence="1">Uncharacterized protein</fullName>
    </submittedName>
</protein>
<dbReference type="EMBL" id="CABEEZ010000070">
    <property type="protein sequence ID" value="VTR31676.1"/>
    <property type="molecule type" value="Genomic_DNA"/>
</dbReference>
<sequence>MLKSGPPFPATTTRSILICQHVRKMGADQLSVHGMRAMLDMKRHLSEVLLATPLEHDFYVFSARMRRPVLCQTPYHLQIAGSGKQITGKLLDSVTQESCFNSKLAPAQSLEPVASEYEHALTVNEVMALSQRFPGTGVGGHSGVEFL</sequence>
<gene>
    <name evidence="1" type="ORF">NCTC12965_03238</name>
</gene>
<reference evidence="1" key="1">
    <citation type="submission" date="2019-05" db="EMBL/GenBank/DDBJ databases">
        <authorList>
            <consortium name="Pathogen Informatics"/>
        </authorList>
    </citation>
    <scope>NUCLEOTIDE SEQUENCE [LARGE SCALE GENOMIC DNA]</scope>
    <source>
        <strain evidence="1">NCTC12965</strain>
    </source>
</reference>
<organism evidence="1">
    <name type="scientific">Serratia fonticola</name>
    <dbReference type="NCBI Taxonomy" id="47917"/>
    <lineage>
        <taxon>Bacteria</taxon>
        <taxon>Pseudomonadati</taxon>
        <taxon>Pseudomonadota</taxon>
        <taxon>Gammaproteobacteria</taxon>
        <taxon>Enterobacterales</taxon>
        <taxon>Yersiniaceae</taxon>
        <taxon>Serratia</taxon>
    </lineage>
</organism>
<evidence type="ECO:0000313" key="1">
    <source>
        <dbReference type="EMBL" id="VTR31676.1"/>
    </source>
</evidence>
<accession>A0A4U9UEZ9</accession>
<proteinExistence type="predicted"/>
<name>A0A4U9UEZ9_SERFO</name>